<feature type="compositionally biased region" description="Basic and acidic residues" evidence="13">
    <location>
        <begin position="340"/>
        <end position="354"/>
    </location>
</feature>
<accession>A0A5N5QWL7</accession>
<comment type="pathway">
    <text evidence="2">Lipid metabolism.</text>
</comment>
<dbReference type="PANTHER" id="PTHR10067:SF17">
    <property type="entry name" value="PHOSPHATIDYLSERINE DECARBOXYLASE PROENZYME 2"/>
    <property type="match status" value="1"/>
</dbReference>
<dbReference type="PROSITE" id="PS50222">
    <property type="entry name" value="EF_HAND_2"/>
    <property type="match status" value="1"/>
</dbReference>
<feature type="compositionally biased region" description="Acidic residues" evidence="13">
    <location>
        <begin position="245"/>
        <end position="260"/>
    </location>
</feature>
<dbReference type="PANTHER" id="PTHR10067">
    <property type="entry name" value="PHOSPHATIDYLSERINE DECARBOXYLASE"/>
    <property type="match status" value="1"/>
</dbReference>
<dbReference type="InterPro" id="IPR033177">
    <property type="entry name" value="PSD-B"/>
</dbReference>
<dbReference type="GO" id="GO:0005509">
    <property type="term" value="F:calcium ion binding"/>
    <property type="evidence" value="ECO:0007669"/>
    <property type="project" value="InterPro"/>
</dbReference>
<dbReference type="SMART" id="SM00239">
    <property type="entry name" value="C2"/>
    <property type="match status" value="2"/>
</dbReference>
<feature type="compositionally biased region" description="Polar residues" evidence="13">
    <location>
        <begin position="307"/>
        <end position="331"/>
    </location>
</feature>
<dbReference type="Gene3D" id="1.10.238.10">
    <property type="entry name" value="EF-hand"/>
    <property type="match status" value="1"/>
</dbReference>
<evidence type="ECO:0000256" key="6">
    <source>
        <dbReference type="ARBA" id="ARBA00022837"/>
    </source>
</evidence>
<dbReference type="InterPro" id="IPR011992">
    <property type="entry name" value="EF-hand-dom_pair"/>
</dbReference>
<evidence type="ECO:0000256" key="7">
    <source>
        <dbReference type="ARBA" id="ARBA00023098"/>
    </source>
</evidence>
<name>A0A5N5QWL7_9AGAM</name>
<keyword evidence="17" id="KW-1185">Reference proteome</keyword>
<keyword evidence="7" id="KW-0443">Lipid metabolism</keyword>
<dbReference type="PROSITE" id="PS00018">
    <property type="entry name" value="EF_HAND_1"/>
    <property type="match status" value="1"/>
</dbReference>
<keyword evidence="8" id="KW-0594">Phospholipid biosynthesis</keyword>
<gene>
    <name evidence="16" type="ORF">CTheo_360</name>
</gene>
<dbReference type="EC" id="4.1.1.65" evidence="3"/>
<evidence type="ECO:0000256" key="4">
    <source>
        <dbReference type="ARBA" id="ARBA00022516"/>
    </source>
</evidence>
<feature type="domain" description="EF-hand" evidence="15">
    <location>
        <begin position="523"/>
        <end position="558"/>
    </location>
</feature>
<keyword evidence="11" id="KW-0670">Pyruvate</keyword>
<evidence type="ECO:0000256" key="8">
    <source>
        <dbReference type="ARBA" id="ARBA00023209"/>
    </source>
</evidence>
<feature type="compositionally biased region" description="Pro residues" evidence="13">
    <location>
        <begin position="281"/>
        <end position="294"/>
    </location>
</feature>
<keyword evidence="4" id="KW-0444">Lipid biosynthesis</keyword>
<dbReference type="CDD" id="cd00030">
    <property type="entry name" value="C2"/>
    <property type="match status" value="1"/>
</dbReference>
<evidence type="ECO:0000256" key="12">
    <source>
        <dbReference type="ARBA" id="ARBA00024326"/>
    </source>
</evidence>
<dbReference type="CDD" id="cd04039">
    <property type="entry name" value="C2_PSD"/>
    <property type="match status" value="1"/>
</dbReference>
<comment type="pathway">
    <text evidence="12">Phospholipid metabolism; phosphatidylethanolamine biosynthesis.</text>
</comment>
<evidence type="ECO:0000256" key="10">
    <source>
        <dbReference type="ARBA" id="ARBA00023264"/>
    </source>
</evidence>
<evidence type="ECO:0000259" key="14">
    <source>
        <dbReference type="PROSITE" id="PS50004"/>
    </source>
</evidence>
<comment type="caution">
    <text evidence="16">The sequence shown here is derived from an EMBL/GenBank/DDBJ whole genome shotgun (WGS) entry which is preliminary data.</text>
</comment>
<protein>
    <recommendedName>
        <fullName evidence="3">phosphatidylserine decarboxylase</fullName>
        <ecNumber evidence="3">4.1.1.65</ecNumber>
    </recommendedName>
</protein>
<comment type="cofactor">
    <cofactor evidence="1">
        <name>pyruvate</name>
        <dbReference type="ChEBI" id="CHEBI:15361"/>
    </cofactor>
</comment>
<evidence type="ECO:0000256" key="9">
    <source>
        <dbReference type="ARBA" id="ARBA00023239"/>
    </source>
</evidence>
<feature type="domain" description="C2" evidence="14">
    <location>
        <begin position="345"/>
        <end position="474"/>
    </location>
</feature>
<dbReference type="SUPFAM" id="SSF47473">
    <property type="entry name" value="EF-hand"/>
    <property type="match status" value="1"/>
</dbReference>
<dbReference type="AlphaFoldDB" id="A0A5N5QWL7"/>
<evidence type="ECO:0000256" key="3">
    <source>
        <dbReference type="ARBA" id="ARBA00012243"/>
    </source>
</evidence>
<feature type="compositionally biased region" description="Gly residues" evidence="13">
    <location>
        <begin position="230"/>
        <end position="242"/>
    </location>
</feature>
<dbReference type="NCBIfam" id="TIGR00163">
    <property type="entry name" value="PS_decarb"/>
    <property type="match status" value="1"/>
</dbReference>
<dbReference type="Pfam" id="PF02666">
    <property type="entry name" value="PS_Dcarbxylase"/>
    <property type="match status" value="1"/>
</dbReference>
<dbReference type="GO" id="GO:0006646">
    <property type="term" value="P:phosphatidylethanolamine biosynthetic process"/>
    <property type="evidence" value="ECO:0007669"/>
    <property type="project" value="UniProtKB-UniPathway"/>
</dbReference>
<keyword evidence="9" id="KW-0456">Lyase</keyword>
<dbReference type="Pfam" id="PF00168">
    <property type="entry name" value="C2"/>
    <property type="match status" value="2"/>
</dbReference>
<organism evidence="16 17">
    <name type="scientific">Ceratobasidium theobromae</name>
    <dbReference type="NCBI Taxonomy" id="1582974"/>
    <lineage>
        <taxon>Eukaryota</taxon>
        <taxon>Fungi</taxon>
        <taxon>Dikarya</taxon>
        <taxon>Basidiomycota</taxon>
        <taxon>Agaricomycotina</taxon>
        <taxon>Agaricomycetes</taxon>
        <taxon>Cantharellales</taxon>
        <taxon>Ceratobasidiaceae</taxon>
        <taxon>Ceratobasidium</taxon>
    </lineage>
</organism>
<dbReference type="GO" id="GO:0004609">
    <property type="term" value="F:phosphatidylserine decarboxylase activity"/>
    <property type="evidence" value="ECO:0007669"/>
    <property type="project" value="UniProtKB-EC"/>
</dbReference>
<dbReference type="InterPro" id="IPR003817">
    <property type="entry name" value="PS_Dcarbxylase"/>
</dbReference>
<dbReference type="EMBL" id="SSOP01000003">
    <property type="protein sequence ID" value="KAB5596088.1"/>
    <property type="molecule type" value="Genomic_DNA"/>
</dbReference>
<evidence type="ECO:0000313" key="17">
    <source>
        <dbReference type="Proteomes" id="UP000383932"/>
    </source>
</evidence>
<dbReference type="OrthoDB" id="67700at2759"/>
<evidence type="ECO:0000256" key="13">
    <source>
        <dbReference type="SAM" id="MobiDB-lite"/>
    </source>
</evidence>
<dbReference type="InterPro" id="IPR000008">
    <property type="entry name" value="C2_dom"/>
</dbReference>
<dbReference type="Gene3D" id="2.60.40.150">
    <property type="entry name" value="C2 domain"/>
    <property type="match status" value="2"/>
</dbReference>
<evidence type="ECO:0000256" key="11">
    <source>
        <dbReference type="ARBA" id="ARBA00023317"/>
    </source>
</evidence>
<feature type="region of interest" description="Disordered" evidence="13">
    <location>
        <begin position="633"/>
        <end position="692"/>
    </location>
</feature>
<dbReference type="InterPro" id="IPR035892">
    <property type="entry name" value="C2_domain_sf"/>
</dbReference>
<dbReference type="InterPro" id="IPR002048">
    <property type="entry name" value="EF_hand_dom"/>
</dbReference>
<dbReference type="Proteomes" id="UP000383932">
    <property type="component" value="Unassembled WGS sequence"/>
</dbReference>
<evidence type="ECO:0000313" key="16">
    <source>
        <dbReference type="EMBL" id="KAB5596088.1"/>
    </source>
</evidence>
<evidence type="ECO:0000256" key="2">
    <source>
        <dbReference type="ARBA" id="ARBA00005189"/>
    </source>
</evidence>
<evidence type="ECO:0000256" key="1">
    <source>
        <dbReference type="ARBA" id="ARBA00001928"/>
    </source>
</evidence>
<feature type="region of interest" description="Disordered" evidence="13">
    <location>
        <begin position="222"/>
        <end position="360"/>
    </location>
</feature>
<evidence type="ECO:0000256" key="5">
    <source>
        <dbReference type="ARBA" id="ARBA00022793"/>
    </source>
</evidence>
<dbReference type="UniPathway" id="UPA00558"/>
<keyword evidence="6" id="KW-0106">Calcium</keyword>
<evidence type="ECO:0000259" key="15">
    <source>
        <dbReference type="PROSITE" id="PS50222"/>
    </source>
</evidence>
<reference evidence="16 17" key="1">
    <citation type="journal article" date="2019" name="Fungal Biol. Biotechnol.">
        <title>Draft genome sequence of fastidious pathogen Ceratobasidium theobromae, which causes vascular-streak dieback in Theobroma cacao.</title>
        <authorList>
            <person name="Ali S.S."/>
            <person name="Asman A."/>
            <person name="Shao J."/>
            <person name="Firmansyah A.P."/>
            <person name="Susilo A.W."/>
            <person name="Rosmana A."/>
            <person name="McMahon P."/>
            <person name="Junaid M."/>
            <person name="Guest D."/>
            <person name="Kheng T.Y."/>
            <person name="Meinhardt L.W."/>
            <person name="Bailey B.A."/>
        </authorList>
    </citation>
    <scope>NUCLEOTIDE SEQUENCE [LARGE SCALE GENOMIC DNA]</scope>
    <source>
        <strain evidence="16 17">CT2</strain>
    </source>
</reference>
<dbReference type="PROSITE" id="PS50004">
    <property type="entry name" value="C2"/>
    <property type="match status" value="2"/>
</dbReference>
<keyword evidence="5" id="KW-0210">Decarboxylase</keyword>
<dbReference type="InterPro" id="IPR018247">
    <property type="entry name" value="EF_Hand_1_Ca_BS"/>
</dbReference>
<sequence length="1073" mass="118126">MAPTTVTPKPATNNKMGIGKVFKSVSKLPKGLKVVKGNRGPPKVLQIQGELPAVLLKIQIVGCKDLRAADSNGKSDPFVVVSFAGKRQQTPVVNKTLYPEWPAKDATFTFPLYLSTIGSQGSIELIVWDKDRFSKNDYLGEVSLPIDDWFKWNGGKGVGFEDVQLPFNEKILSTDNKIPSSGTMQLKIGFVTPPEVSQPIDFQQAYQELLVHARLAGLSLDTAPPTRGIGTIGSGEGGGFGDDGLSSDDERENESDEDEPSPAHTPAELPATRPLSIAPKGPAPQPKPTIPSPRLPKLLSGVKRPSFSRQDSAASSQTANTLDVSGTTTPKSRPRAPSKPIDKKKTQKPKKGEGNDEDYVLGAGDDIQGIVMIEVAGAADLPKLKNMTRTGWDMDPFVVVAFSKKVFRTRVIRHSRTPVWDEKLLFHVRRHETNFKIKFSVLDWDKLSGNDHIGDVSLDLPELMKDLPPRDPNTGLYSSSKDAAEQTLKEYSLDLTPIKEASWEGKHKPTLTVRAKYQPYDALRQRFWRQYLQQYDADNTGLISHIELTSMLDSLGSTLSTHTLDGFFARFNRNPEHEELTFDEAVQCLEEELLKPIAERRRLLVDEPSAPGTGNITPSVLDPSVTATTLEPLDFTGQAARPPPGQSTLDLETNRPMEPSQKVLGDPNDPAQLGSTSPNGSDAEDDSSGSDVERVVNIKTCPLCHRPLGGKSEANIVTHLAVCASGDWARVDRIVVGNFVTASQAQRKWYTKMLTKITAGEYQLGANSANIIVQNRITGQLEEEKMQGYVRIGIRLLYKGASSRMEGGRARKLLKSMSIKQGQKYDSPESAREIPTFIEFHNLNVEEIKDPLDSFKSFNEFFYRKLKETARPVDSPQDPTRAVSCADCRMMAFETVSEATRLWIKGREFSVQRLLGETYAHEASRYDGGALGIFRLAPQDYHRFHSPVDGVVGPMTYIPGEYYTVNPQAIRTQLDVYGDNVRKIVPIDSPVFGRVMCVCVGAMMVGSIVTTVREGDQVARGQEFGYFAFGGSTIVILFEKGKLKWDEDILSNSSQSTLETLVRVGMGVGVGPV</sequence>
<proteinExistence type="predicted"/>
<keyword evidence="10" id="KW-1208">Phospholipid metabolism</keyword>
<dbReference type="SUPFAM" id="SSF49562">
    <property type="entry name" value="C2 domain (Calcium/lipid-binding domain, CaLB)"/>
    <property type="match status" value="2"/>
</dbReference>
<feature type="domain" description="C2" evidence="14">
    <location>
        <begin position="37"/>
        <end position="159"/>
    </location>
</feature>